<dbReference type="GO" id="GO:0048046">
    <property type="term" value="C:apoplast"/>
    <property type="evidence" value="ECO:0007669"/>
    <property type="project" value="TreeGrafter"/>
</dbReference>
<dbReference type="InterPro" id="IPR035669">
    <property type="entry name" value="SGNH_plant_lipase-like"/>
</dbReference>
<reference evidence="3" key="1">
    <citation type="journal article" date="2014" name="Science">
        <title>The coffee genome provides insight into the convergent evolution of caffeine biosynthesis.</title>
        <authorList>
            <person name="Denoeud F."/>
            <person name="Carretero-Paulet L."/>
            <person name="Dereeper A."/>
            <person name="Droc G."/>
            <person name="Guyot R."/>
            <person name="Pietrella M."/>
            <person name="Zheng C."/>
            <person name="Alberti A."/>
            <person name="Anthony F."/>
            <person name="Aprea G."/>
            <person name="Aury J.M."/>
            <person name="Bento P."/>
            <person name="Bernard M."/>
            <person name="Bocs S."/>
            <person name="Campa C."/>
            <person name="Cenci A."/>
            <person name="Combes M.C."/>
            <person name="Crouzillat D."/>
            <person name="Da Silva C."/>
            <person name="Daddiego L."/>
            <person name="De Bellis F."/>
            <person name="Dussert S."/>
            <person name="Garsmeur O."/>
            <person name="Gayraud T."/>
            <person name="Guignon V."/>
            <person name="Jahn K."/>
            <person name="Jamilloux V."/>
            <person name="Joet T."/>
            <person name="Labadie K."/>
            <person name="Lan T."/>
            <person name="Leclercq J."/>
            <person name="Lepelley M."/>
            <person name="Leroy T."/>
            <person name="Li L.T."/>
            <person name="Librado P."/>
            <person name="Lopez L."/>
            <person name="Munoz A."/>
            <person name="Noel B."/>
            <person name="Pallavicini A."/>
            <person name="Perrotta G."/>
            <person name="Poncet V."/>
            <person name="Pot D."/>
            <person name="Priyono X."/>
            <person name="Rigoreau M."/>
            <person name="Rouard M."/>
            <person name="Rozas J."/>
            <person name="Tranchant-Dubreuil C."/>
            <person name="VanBuren R."/>
            <person name="Zhang Q."/>
            <person name="Andrade A.C."/>
            <person name="Argout X."/>
            <person name="Bertrand B."/>
            <person name="de Kochko A."/>
            <person name="Graziosi G."/>
            <person name="Henry R.J."/>
            <person name="Jayarama X."/>
            <person name="Ming R."/>
            <person name="Nagai C."/>
            <person name="Rounsley S."/>
            <person name="Sankoff D."/>
            <person name="Giuliano G."/>
            <person name="Albert V.A."/>
            <person name="Wincker P."/>
            <person name="Lashermes P."/>
        </authorList>
    </citation>
    <scope>NUCLEOTIDE SEQUENCE [LARGE SCALE GENOMIC DNA]</scope>
    <source>
        <strain evidence="3">cv. DH200-94</strain>
    </source>
</reference>
<dbReference type="Pfam" id="PF00657">
    <property type="entry name" value="Lipase_GDSL"/>
    <property type="match status" value="1"/>
</dbReference>
<proteinExistence type="inferred from homology"/>
<protein>
    <recommendedName>
        <fullName evidence="4">GDSL esterase/lipase APG</fullName>
    </recommendedName>
</protein>
<dbReference type="PANTHER" id="PTHR45642:SF35">
    <property type="entry name" value="GDSL ESTERASE_LIPASE APG"/>
    <property type="match status" value="1"/>
</dbReference>
<evidence type="ECO:0000256" key="1">
    <source>
        <dbReference type="ARBA" id="ARBA00008668"/>
    </source>
</evidence>
<evidence type="ECO:0000313" key="2">
    <source>
        <dbReference type="EMBL" id="CDO97958.1"/>
    </source>
</evidence>
<dbReference type="PANTHER" id="PTHR45642">
    <property type="entry name" value="GDSL ESTERASE/LIPASE EXL3"/>
    <property type="match status" value="1"/>
</dbReference>
<dbReference type="CDD" id="cd01837">
    <property type="entry name" value="SGNH_plant_lipase_like"/>
    <property type="match status" value="1"/>
</dbReference>
<dbReference type="GO" id="GO:0016788">
    <property type="term" value="F:hydrolase activity, acting on ester bonds"/>
    <property type="evidence" value="ECO:0007669"/>
    <property type="project" value="InterPro"/>
</dbReference>
<comment type="similarity">
    <text evidence="1">Belongs to the 'GDSL' lipolytic enzyme family.</text>
</comment>
<dbReference type="SUPFAM" id="SSF52266">
    <property type="entry name" value="SGNH hydrolase"/>
    <property type="match status" value="1"/>
</dbReference>
<keyword evidence="3" id="KW-1185">Reference proteome</keyword>
<dbReference type="OrthoDB" id="1600564at2759"/>
<accession>A0A068TRG2</accession>
<dbReference type="InParanoid" id="A0A068TRG2"/>
<dbReference type="Proteomes" id="UP000295252">
    <property type="component" value="Chromosome VI"/>
</dbReference>
<evidence type="ECO:0008006" key="4">
    <source>
        <dbReference type="Google" id="ProtNLM"/>
    </source>
</evidence>
<organism evidence="2 3">
    <name type="scientific">Coffea canephora</name>
    <name type="common">Robusta coffee</name>
    <dbReference type="NCBI Taxonomy" id="49390"/>
    <lineage>
        <taxon>Eukaryota</taxon>
        <taxon>Viridiplantae</taxon>
        <taxon>Streptophyta</taxon>
        <taxon>Embryophyta</taxon>
        <taxon>Tracheophyta</taxon>
        <taxon>Spermatophyta</taxon>
        <taxon>Magnoliopsida</taxon>
        <taxon>eudicotyledons</taxon>
        <taxon>Gunneridae</taxon>
        <taxon>Pentapetalae</taxon>
        <taxon>asterids</taxon>
        <taxon>lamiids</taxon>
        <taxon>Gentianales</taxon>
        <taxon>Rubiaceae</taxon>
        <taxon>Ixoroideae</taxon>
        <taxon>Gardenieae complex</taxon>
        <taxon>Bertiereae - Coffeeae clade</taxon>
        <taxon>Coffeeae</taxon>
        <taxon>Coffea</taxon>
    </lineage>
</organism>
<dbReference type="OMA" id="TFYPPAY"/>
<dbReference type="FunFam" id="3.40.50.1110:FF:000003">
    <property type="entry name" value="GDSL esterase/lipase APG"/>
    <property type="match status" value="1"/>
</dbReference>
<dbReference type="FunCoup" id="A0A068TRG2">
    <property type="interactions" value="199"/>
</dbReference>
<dbReference type="InterPro" id="IPR001087">
    <property type="entry name" value="GDSL"/>
</dbReference>
<name>A0A068TRG2_COFCA</name>
<dbReference type="Gene3D" id="3.40.50.1110">
    <property type="entry name" value="SGNH hydrolase"/>
    <property type="match status" value="1"/>
</dbReference>
<gene>
    <name evidence="2" type="ORF">GSCOC_T00021910001</name>
</gene>
<dbReference type="Gramene" id="CDO97958">
    <property type="protein sequence ID" value="CDO97958"/>
    <property type="gene ID" value="GSCOC_T00021910001"/>
</dbReference>
<dbReference type="InterPro" id="IPR036514">
    <property type="entry name" value="SGNH_hydro_sf"/>
</dbReference>
<dbReference type="EMBL" id="HG739086">
    <property type="protein sequence ID" value="CDO97958.1"/>
    <property type="molecule type" value="Genomic_DNA"/>
</dbReference>
<dbReference type="AlphaFoldDB" id="A0A068TRG2"/>
<sequence length="363" mass="39216">MGVKTKEALAFIFASLASAMLVVAKPLVPALIIFGDSDVDVGNNNHLSTFFKANFAPYGRDFASHQATGRFCNGKLVTDFTGKLQFKNPTADTLGFTFYPPAYLSPHASGKSLLIGANFGSAGSGYDEKTASINQAISLRRQFQYFKEYKSKLEKSAGTRKAASIIGDALYILGTGSGDFLQNYYFHPALNKVYTPAQYSSYLVGILSNFVKELYGLGARRIGVTSLPPLGCLPAARTLFGSTRQSGCVAHLNTDAQGFNQKLNSTAIQLQKRLPGLKLAVFDIFKPLYDAVKSPSDYGFKEATRSCCRTGTVGKTVFLCRSRSSRSCSNATQYVFWDGVHPSEAANQLLADSVLLQGISLIG</sequence>
<dbReference type="InterPro" id="IPR050592">
    <property type="entry name" value="GDSL_lipolytic_enzyme"/>
</dbReference>
<dbReference type="STRING" id="49390.A0A068TRG2"/>
<evidence type="ECO:0000313" key="3">
    <source>
        <dbReference type="Proteomes" id="UP000295252"/>
    </source>
</evidence>
<dbReference type="PhylomeDB" id="A0A068TRG2"/>